<feature type="transmembrane region" description="Helical" evidence="1">
    <location>
        <begin position="136"/>
        <end position="156"/>
    </location>
</feature>
<gene>
    <name evidence="2" type="ORF">PRRU23_23280</name>
</gene>
<accession>A0AA37MEK8</accession>
<feature type="transmembrane region" description="Helical" evidence="1">
    <location>
        <begin position="96"/>
        <end position="115"/>
    </location>
</feature>
<dbReference type="EMBL" id="BPTR01000001">
    <property type="protein sequence ID" value="GJG28628.1"/>
    <property type="molecule type" value="Genomic_DNA"/>
</dbReference>
<dbReference type="AlphaFoldDB" id="A0AA37MEK8"/>
<evidence type="ECO:0000313" key="3">
    <source>
        <dbReference type="Proteomes" id="UP000887043"/>
    </source>
</evidence>
<feature type="transmembrane region" description="Helical" evidence="1">
    <location>
        <begin position="63"/>
        <end position="84"/>
    </location>
</feature>
<organism evidence="2 3">
    <name type="scientific">Segatella bryantii</name>
    <name type="common">Prevotella bryantii</name>
    <dbReference type="NCBI Taxonomy" id="77095"/>
    <lineage>
        <taxon>Bacteria</taxon>
        <taxon>Pseudomonadati</taxon>
        <taxon>Bacteroidota</taxon>
        <taxon>Bacteroidia</taxon>
        <taxon>Bacteroidales</taxon>
        <taxon>Prevotellaceae</taxon>
        <taxon>Segatella</taxon>
    </lineage>
</organism>
<dbReference type="Proteomes" id="UP000887043">
    <property type="component" value="Unassembled WGS sequence"/>
</dbReference>
<comment type="caution">
    <text evidence="2">The sequence shown here is derived from an EMBL/GenBank/DDBJ whole genome shotgun (WGS) entry which is preliminary data.</text>
</comment>
<proteinExistence type="predicted"/>
<protein>
    <submittedName>
        <fullName evidence="2">Uncharacterized protein</fullName>
    </submittedName>
</protein>
<keyword evidence="1" id="KW-0812">Transmembrane</keyword>
<evidence type="ECO:0000256" key="1">
    <source>
        <dbReference type="SAM" id="Phobius"/>
    </source>
</evidence>
<keyword evidence="1" id="KW-0472">Membrane</keyword>
<sequence length="158" mass="19253">MNKLYNLKTLKKLFRHINIVNYVICDFYALVWSLFYCIIRYIFFDYNNYSAYHKICDMKDFEIQGSAIIVVILFTPWALLIAYITRLFAEQYFMNSFLITEIIIALIVFYSIYSSHNKCFSIKRLERLRDLKLRKWRLNVLCLLLIDFFLTAYFIFFI</sequence>
<feature type="transmembrane region" description="Helical" evidence="1">
    <location>
        <begin position="20"/>
        <end position="43"/>
    </location>
</feature>
<name>A0AA37MEK8_SEGBR</name>
<keyword evidence="1" id="KW-1133">Transmembrane helix</keyword>
<evidence type="ECO:0000313" key="2">
    <source>
        <dbReference type="EMBL" id="GJG28628.1"/>
    </source>
</evidence>
<reference evidence="2" key="1">
    <citation type="submission" date="2021-08" db="EMBL/GenBank/DDBJ databases">
        <title>Prevotella lacticifex sp. nov., isolated from rumen of cow.</title>
        <authorList>
            <person name="Shinkai T."/>
            <person name="Ikeyama N."/>
            <person name="Kumagai M."/>
            <person name="Ohmori H."/>
            <person name="Sakamoto M."/>
            <person name="Ohkuma M."/>
            <person name="Mitsumori M."/>
        </authorList>
    </citation>
    <scope>NUCLEOTIDE SEQUENCE</scope>
    <source>
        <strain evidence="2">DSM 11371</strain>
    </source>
</reference>